<dbReference type="EMBL" id="KI687772">
    <property type="protein sequence ID" value="ETK80058.1"/>
    <property type="molecule type" value="Genomic_DNA"/>
</dbReference>
<name>W2IHC0_PHYNI</name>
<organism evidence="3">
    <name type="scientific">Phytophthora nicotianae</name>
    <name type="common">Potato buckeye rot agent</name>
    <name type="synonym">Phytophthora parasitica</name>
    <dbReference type="NCBI Taxonomy" id="4792"/>
    <lineage>
        <taxon>Eukaryota</taxon>
        <taxon>Sar</taxon>
        <taxon>Stramenopiles</taxon>
        <taxon>Oomycota</taxon>
        <taxon>Peronosporomycetes</taxon>
        <taxon>Peronosporales</taxon>
        <taxon>Peronosporaceae</taxon>
        <taxon>Phytophthora</taxon>
    </lineage>
</organism>
<sequence>MDSGCSSGGGLLREAPIMGCVRTGRGSSGCPPVHRAHRWSIQSSVLTLPTRTGAGTTRRPATKRCYGPTTPPLHVVLERVSRRQRRCHKKPGQRNKRRRN</sequence>
<feature type="compositionally biased region" description="Low complexity" evidence="1">
    <location>
        <begin position="46"/>
        <end position="59"/>
    </location>
</feature>
<reference evidence="3" key="2">
    <citation type="submission" date="2013-11" db="EMBL/GenBank/DDBJ databases">
        <title>The Genome Sequence of Phytophthora parasitica CJ05E6.</title>
        <authorList>
            <consortium name="The Broad Institute Genomics Platform"/>
            <person name="Russ C."/>
            <person name="Tyler B."/>
            <person name="Panabieres F."/>
            <person name="Shan W."/>
            <person name="Tripathy S."/>
            <person name="Grunwald N."/>
            <person name="Machado M."/>
            <person name="Johnson C.S."/>
            <person name="Arredondo F."/>
            <person name="Hong C."/>
            <person name="Coffey M."/>
            <person name="Young S.K."/>
            <person name="Zeng Q."/>
            <person name="Gargeya S."/>
            <person name="Fitzgerald M."/>
            <person name="Abouelleil A."/>
            <person name="Alvarado L."/>
            <person name="Chapman S.B."/>
            <person name="Gainer-Dewar J."/>
            <person name="Goldberg J."/>
            <person name="Griggs A."/>
            <person name="Gujja S."/>
            <person name="Hansen M."/>
            <person name="Howarth C."/>
            <person name="Imamovic A."/>
            <person name="Ireland A."/>
            <person name="Larimer J."/>
            <person name="McCowan C."/>
            <person name="Murphy C."/>
            <person name="Pearson M."/>
            <person name="Poon T.W."/>
            <person name="Priest M."/>
            <person name="Roberts A."/>
            <person name="Saif S."/>
            <person name="Shea T."/>
            <person name="Sykes S."/>
            <person name="Wortman J."/>
            <person name="Nusbaum C."/>
            <person name="Birren B."/>
        </authorList>
    </citation>
    <scope>NUCLEOTIDE SEQUENCE [LARGE SCALE GENOMIC DNA]</scope>
    <source>
        <strain evidence="3">CJ05E6</strain>
    </source>
</reference>
<accession>W2IHC0</accession>
<dbReference type="Proteomes" id="UP000053236">
    <property type="component" value="Unassembled WGS sequence"/>
</dbReference>
<reference evidence="2" key="1">
    <citation type="submission" date="2013-11" db="EMBL/GenBank/DDBJ databases">
        <title>The Genome Sequence of Phytophthora parasitica CJ02B3.</title>
        <authorList>
            <consortium name="The Broad Institute Genomics Platform"/>
            <person name="Russ C."/>
            <person name="Tyler B."/>
            <person name="Panabieres F."/>
            <person name="Shan W."/>
            <person name="Tripathy S."/>
            <person name="Grunwald N."/>
            <person name="Machado M."/>
            <person name="Johnson C.S."/>
            <person name="Arredondo F."/>
            <person name="Hong C."/>
            <person name="Coffey M."/>
            <person name="Young S.K."/>
            <person name="Zeng Q."/>
            <person name="Gargeya S."/>
            <person name="Fitzgerald M."/>
            <person name="Abouelleil A."/>
            <person name="Alvarado L."/>
            <person name="Chapman S.B."/>
            <person name="Gainer-Dewar J."/>
            <person name="Goldberg J."/>
            <person name="Griggs A."/>
            <person name="Gujja S."/>
            <person name="Hansen M."/>
            <person name="Howarth C."/>
            <person name="Imamovic A."/>
            <person name="Ireland A."/>
            <person name="Larimer J."/>
            <person name="McCowan C."/>
            <person name="Murphy C."/>
            <person name="Pearson M."/>
            <person name="Poon T.W."/>
            <person name="Priest M."/>
            <person name="Roberts A."/>
            <person name="Saif S."/>
            <person name="Shea T."/>
            <person name="Sykes S."/>
            <person name="Wortman J."/>
            <person name="Nusbaum C."/>
            <person name="Birren B."/>
        </authorList>
    </citation>
    <scope>NUCLEOTIDE SEQUENCE [LARGE SCALE GENOMIC DNA]</scope>
    <source>
        <strain evidence="2">CJ02B3</strain>
    </source>
</reference>
<feature type="region of interest" description="Disordered" evidence="1">
    <location>
        <begin position="41"/>
        <end position="100"/>
    </location>
</feature>
<dbReference type="AlphaFoldDB" id="W2IHC0"/>
<evidence type="ECO:0000313" key="2">
    <source>
        <dbReference type="EMBL" id="ETK80058.1"/>
    </source>
</evidence>
<evidence type="ECO:0000313" key="3">
    <source>
        <dbReference type="EMBL" id="ETL33480.1"/>
    </source>
</evidence>
<dbReference type="EMBL" id="KI674527">
    <property type="protein sequence ID" value="ETL33480.1"/>
    <property type="molecule type" value="Genomic_DNA"/>
</dbReference>
<evidence type="ECO:0000256" key="1">
    <source>
        <dbReference type="SAM" id="MobiDB-lite"/>
    </source>
</evidence>
<protein>
    <submittedName>
        <fullName evidence="3">Uncharacterized protein</fullName>
    </submittedName>
</protein>
<gene>
    <name evidence="2" type="ORF">L915_14164</name>
    <name evidence="3" type="ORF">L916_14062</name>
</gene>
<proteinExistence type="predicted"/>
<dbReference type="Proteomes" id="UP000053864">
    <property type="component" value="Unassembled WGS sequence"/>
</dbReference>
<feature type="compositionally biased region" description="Basic residues" evidence="1">
    <location>
        <begin position="82"/>
        <end position="100"/>
    </location>
</feature>